<dbReference type="AlphaFoldDB" id="A0A3E2VDU5"/>
<comment type="caution">
    <text evidence="5">The sequence shown here is derived from an EMBL/GenBank/DDBJ whole genome shotgun (WGS) entry which is preliminary data.</text>
</comment>
<protein>
    <submittedName>
        <fullName evidence="5">Glycoside hydrolase family 1 protein</fullName>
    </submittedName>
</protein>
<keyword evidence="3" id="KW-0326">Glycosidase</keyword>
<reference evidence="5 6" key="1">
    <citation type="submission" date="2018-08" db="EMBL/GenBank/DDBJ databases">
        <title>A genome reference for cultivated species of the human gut microbiota.</title>
        <authorList>
            <person name="Zou Y."/>
            <person name="Xue W."/>
            <person name="Luo G."/>
        </authorList>
    </citation>
    <scope>NUCLEOTIDE SEQUENCE [LARGE SCALE GENOMIC DNA]</scope>
    <source>
        <strain evidence="5 6">OF01-2LB</strain>
    </source>
</reference>
<dbReference type="InterPro" id="IPR017853">
    <property type="entry name" value="GH"/>
</dbReference>
<dbReference type="InterPro" id="IPR001360">
    <property type="entry name" value="Glyco_hydro_1"/>
</dbReference>
<keyword evidence="2 5" id="KW-0378">Hydrolase</keyword>
<dbReference type="PANTHER" id="PTHR10353">
    <property type="entry name" value="GLYCOSYL HYDROLASE"/>
    <property type="match status" value="1"/>
</dbReference>
<dbReference type="PANTHER" id="PTHR10353:SF122">
    <property type="entry name" value="6-PHOSPHO-BETA-GLUCOSIDASE ASCB-RELATED"/>
    <property type="match status" value="1"/>
</dbReference>
<proteinExistence type="inferred from homology"/>
<dbReference type="GO" id="GO:0008422">
    <property type="term" value="F:beta-glucosidase activity"/>
    <property type="evidence" value="ECO:0007669"/>
    <property type="project" value="TreeGrafter"/>
</dbReference>
<dbReference type="OrthoDB" id="2339329at2"/>
<evidence type="ECO:0000256" key="4">
    <source>
        <dbReference type="RuleBase" id="RU003690"/>
    </source>
</evidence>
<evidence type="ECO:0000256" key="1">
    <source>
        <dbReference type="ARBA" id="ARBA00010838"/>
    </source>
</evidence>
<evidence type="ECO:0000313" key="6">
    <source>
        <dbReference type="Proteomes" id="UP000260025"/>
    </source>
</evidence>
<dbReference type="Pfam" id="PF00232">
    <property type="entry name" value="Glyco_hydro_1"/>
    <property type="match status" value="1"/>
</dbReference>
<dbReference type="PRINTS" id="PR00131">
    <property type="entry name" value="GLHYDRLASE1"/>
</dbReference>
<gene>
    <name evidence="5" type="ORF">DXA38_21730</name>
</gene>
<sequence>MILDEHFLWGGGTAASQFEGGFHEGGKGLNNMDVVTDGSKDRLRKITDVVEPNKFYPSHTGIDFYHMYKEDIRLFAEMGLKSFRMSIDWTRIYPTGAEIEPNQEGLSFYHNVIDELLKYDIIPLVTIKHLEMPLKIAQNGAWTNPDTIHMYVKYAKTLFHEFKGKVKYWLTFNEVNHAVWYDNDNADVYSYFGTGLKFNEIENPDNALANAMYNVLKASALAVIAGHDIDEANQIGCVHAFVPQYPATSKPEDSLATLQAYDQDCFLLDVMIKGYMPDYKIREYEKENIEVTKEDKEIFKKGTIDFFGLNYYSSGMSAAENRGYGNAFFHGYKNPELPINEWGWENDPVGLRFALNYLNRRYNIPIMITENGLGASDILENETVNDDYRIAFLKDHIEQMEKAIWEDSVNVLGYYVWSPIDIVSASTGEMSKRYGLIYVDIDDKGKGSRKRFKKKSFDWYKQVIASHGEDLHIR</sequence>
<dbReference type="EMBL" id="QVEV01000070">
    <property type="protein sequence ID" value="RGC08712.1"/>
    <property type="molecule type" value="Genomic_DNA"/>
</dbReference>
<dbReference type="FunFam" id="3.20.20.80:FF:000004">
    <property type="entry name" value="Beta-glucosidase 6-phospho-beta-glucosidase"/>
    <property type="match status" value="1"/>
</dbReference>
<evidence type="ECO:0000256" key="3">
    <source>
        <dbReference type="ARBA" id="ARBA00023295"/>
    </source>
</evidence>
<dbReference type="RefSeq" id="WP_117444981.1">
    <property type="nucleotide sequence ID" value="NZ_JAJFEN010000024.1"/>
</dbReference>
<name>A0A3E2VDU5_CLOIN</name>
<organism evidence="5 6">
    <name type="scientific">Clostridium innocuum</name>
    <dbReference type="NCBI Taxonomy" id="1522"/>
    <lineage>
        <taxon>Bacteria</taxon>
        <taxon>Bacillati</taxon>
        <taxon>Bacillota</taxon>
        <taxon>Clostridia</taxon>
        <taxon>Eubacteriales</taxon>
        <taxon>Clostridiaceae</taxon>
        <taxon>Clostridium</taxon>
    </lineage>
</organism>
<dbReference type="SUPFAM" id="SSF51445">
    <property type="entry name" value="(Trans)glycosidases"/>
    <property type="match status" value="1"/>
</dbReference>
<dbReference type="GO" id="GO:0016052">
    <property type="term" value="P:carbohydrate catabolic process"/>
    <property type="evidence" value="ECO:0007669"/>
    <property type="project" value="TreeGrafter"/>
</dbReference>
<accession>A0A3E2VDU5</accession>
<comment type="similarity">
    <text evidence="1 4">Belongs to the glycosyl hydrolase 1 family.</text>
</comment>
<dbReference type="Gene3D" id="3.20.20.80">
    <property type="entry name" value="Glycosidases"/>
    <property type="match status" value="1"/>
</dbReference>
<dbReference type="Proteomes" id="UP000260025">
    <property type="component" value="Unassembled WGS sequence"/>
</dbReference>
<evidence type="ECO:0000256" key="2">
    <source>
        <dbReference type="ARBA" id="ARBA00022801"/>
    </source>
</evidence>
<evidence type="ECO:0000313" key="5">
    <source>
        <dbReference type="EMBL" id="RGC08712.1"/>
    </source>
</evidence>
<dbReference type="GO" id="GO:0005829">
    <property type="term" value="C:cytosol"/>
    <property type="evidence" value="ECO:0007669"/>
    <property type="project" value="TreeGrafter"/>
</dbReference>